<name>A0AAD5T1W1_9FUNG</name>
<dbReference type="Proteomes" id="UP001211907">
    <property type="component" value="Unassembled WGS sequence"/>
</dbReference>
<evidence type="ECO:0000313" key="1">
    <source>
        <dbReference type="EMBL" id="KAJ3122433.1"/>
    </source>
</evidence>
<dbReference type="EMBL" id="JADGJH010000809">
    <property type="protein sequence ID" value="KAJ3122433.1"/>
    <property type="molecule type" value="Genomic_DNA"/>
</dbReference>
<keyword evidence="2" id="KW-1185">Reference proteome</keyword>
<organism evidence="1 2">
    <name type="scientific">Physocladia obscura</name>
    <dbReference type="NCBI Taxonomy" id="109957"/>
    <lineage>
        <taxon>Eukaryota</taxon>
        <taxon>Fungi</taxon>
        <taxon>Fungi incertae sedis</taxon>
        <taxon>Chytridiomycota</taxon>
        <taxon>Chytridiomycota incertae sedis</taxon>
        <taxon>Chytridiomycetes</taxon>
        <taxon>Chytridiales</taxon>
        <taxon>Chytriomycetaceae</taxon>
        <taxon>Physocladia</taxon>
    </lineage>
</organism>
<gene>
    <name evidence="1" type="ORF">HK100_011994</name>
</gene>
<sequence length="387" mass="44027">MGRLNKQVDFENYENYCAFLYNDCYFERSLCPGLVRKNGPDDENDLKKKRIVRLDQIINHKIDEYVYLPVPKPRIYELLLVSSADSDRYSSPLRRYAFVNGKQLFSEIDDFVILAADYLFNRHLSVEERVERRYFCQSQPHSTYSRAECISGLMDPLTAITYEGFVFAYVTTLWQGGLKSLLGVDYDILLEFVIRCKKMTKISKAYGISNTSLLGALVCGPGFKSIPVWGDFCCWSDVVSNDSLIEIDRPLGCNELLRIGRMTLGLWNSVPEVLVELNSEKYFAKGKALIFSGNRMMMHASGSTNFTSYVDRLQEDLTADQLFDRVRFSDERKVGGVASKIIDTRDFEIAVKNVAIVLAVLDPRAKYAVVLPTEISVGIIVSTGFFF</sequence>
<proteinExistence type="predicted"/>
<accession>A0AAD5T1W1</accession>
<dbReference type="AlphaFoldDB" id="A0AAD5T1W1"/>
<protein>
    <submittedName>
        <fullName evidence="1">Uncharacterized protein</fullName>
    </submittedName>
</protein>
<evidence type="ECO:0000313" key="2">
    <source>
        <dbReference type="Proteomes" id="UP001211907"/>
    </source>
</evidence>
<comment type="caution">
    <text evidence="1">The sequence shown here is derived from an EMBL/GenBank/DDBJ whole genome shotgun (WGS) entry which is preliminary data.</text>
</comment>
<reference evidence="1" key="1">
    <citation type="submission" date="2020-05" db="EMBL/GenBank/DDBJ databases">
        <title>Phylogenomic resolution of chytrid fungi.</title>
        <authorList>
            <person name="Stajich J.E."/>
            <person name="Amses K."/>
            <person name="Simmons R."/>
            <person name="Seto K."/>
            <person name="Myers J."/>
            <person name="Bonds A."/>
            <person name="Quandt C.A."/>
            <person name="Barry K."/>
            <person name="Liu P."/>
            <person name="Grigoriev I."/>
            <person name="Longcore J.E."/>
            <person name="James T.Y."/>
        </authorList>
    </citation>
    <scope>NUCLEOTIDE SEQUENCE</scope>
    <source>
        <strain evidence="1">JEL0513</strain>
    </source>
</reference>